<evidence type="ECO:0000259" key="2">
    <source>
        <dbReference type="PROSITE" id="PS50213"/>
    </source>
</evidence>
<organism evidence="3 4">
    <name type="scientific">Calothrix parasitica NIES-267</name>
    <dbReference type="NCBI Taxonomy" id="1973488"/>
    <lineage>
        <taxon>Bacteria</taxon>
        <taxon>Bacillati</taxon>
        <taxon>Cyanobacteriota</taxon>
        <taxon>Cyanophyceae</taxon>
        <taxon>Nostocales</taxon>
        <taxon>Calotrichaceae</taxon>
        <taxon>Calothrix</taxon>
    </lineage>
</organism>
<dbReference type="PANTHER" id="PTHR10900">
    <property type="entry name" value="PERIOSTIN-RELATED"/>
    <property type="match status" value="1"/>
</dbReference>
<protein>
    <submittedName>
        <fullName evidence="3">Beta-Ig-H3/fasciclin</fullName>
    </submittedName>
</protein>
<reference evidence="3 4" key="1">
    <citation type="submission" date="2017-06" db="EMBL/GenBank/DDBJ databases">
        <title>Genome sequencing of cyanobaciteial culture collection at National Institute for Environmental Studies (NIES).</title>
        <authorList>
            <person name="Hirose Y."/>
            <person name="Shimura Y."/>
            <person name="Fujisawa T."/>
            <person name="Nakamura Y."/>
            <person name="Kawachi M."/>
        </authorList>
    </citation>
    <scope>NUCLEOTIDE SEQUENCE [LARGE SCALE GENOMIC DNA]</scope>
    <source>
        <strain evidence="3 4">NIES-267</strain>
    </source>
</reference>
<feature type="domain" description="FAS1" evidence="2">
    <location>
        <begin position="55"/>
        <end position="130"/>
    </location>
</feature>
<dbReference type="PANTHER" id="PTHR10900:SF77">
    <property type="entry name" value="FI19380P1"/>
    <property type="match status" value="1"/>
</dbReference>
<dbReference type="InterPro" id="IPR036378">
    <property type="entry name" value="FAS1_dom_sf"/>
</dbReference>
<dbReference type="AlphaFoldDB" id="A0A1Z4LHR8"/>
<dbReference type="Proteomes" id="UP000218418">
    <property type="component" value="Chromosome"/>
</dbReference>
<keyword evidence="4" id="KW-1185">Reference proteome</keyword>
<dbReference type="Pfam" id="PF02469">
    <property type="entry name" value="Fasciclin"/>
    <property type="match status" value="1"/>
</dbReference>
<dbReference type="Gene3D" id="2.30.180.10">
    <property type="entry name" value="FAS1 domain"/>
    <property type="match status" value="1"/>
</dbReference>
<accession>A0A1Z4LHR8</accession>
<proteinExistence type="predicted"/>
<evidence type="ECO:0000313" key="4">
    <source>
        <dbReference type="Proteomes" id="UP000218418"/>
    </source>
</evidence>
<gene>
    <name evidence="3" type="ORF">NIES267_02510</name>
</gene>
<dbReference type="PROSITE" id="PS50213">
    <property type="entry name" value="FAS1"/>
    <property type="match status" value="1"/>
</dbReference>
<feature type="signal peptide" evidence="1">
    <location>
        <begin position="1"/>
        <end position="31"/>
    </location>
</feature>
<dbReference type="GO" id="GO:0005615">
    <property type="term" value="C:extracellular space"/>
    <property type="evidence" value="ECO:0007669"/>
    <property type="project" value="TreeGrafter"/>
</dbReference>
<feature type="chain" id="PRO_5013165124" evidence="1">
    <location>
        <begin position="32"/>
        <end position="130"/>
    </location>
</feature>
<dbReference type="EMBL" id="AP018227">
    <property type="protein sequence ID" value="BAY80786.1"/>
    <property type="molecule type" value="Genomic_DNA"/>
</dbReference>
<dbReference type="InterPro" id="IPR000782">
    <property type="entry name" value="FAS1_domain"/>
</dbReference>
<dbReference type="SUPFAM" id="SSF82153">
    <property type="entry name" value="FAS1 domain"/>
    <property type="match status" value="1"/>
</dbReference>
<sequence>MTTQKSTFLFNKTSAILIIMSSILISIPAQADCSKNSTKLSTVSQVSASNKSNETENIVEIAASNPNFKTLVAAIQAADLTETLSGNSKLTVFAPTNAAFAKLPKETLDKLLKPENKAVLQQILTYHVLV</sequence>
<evidence type="ECO:0000313" key="3">
    <source>
        <dbReference type="EMBL" id="BAY80786.1"/>
    </source>
</evidence>
<name>A0A1Z4LHR8_9CYAN</name>
<dbReference type="InterPro" id="IPR050904">
    <property type="entry name" value="Adhesion/Biosynth-related"/>
</dbReference>
<evidence type="ECO:0000256" key="1">
    <source>
        <dbReference type="SAM" id="SignalP"/>
    </source>
</evidence>
<keyword evidence="1" id="KW-0732">Signal</keyword>